<comment type="similarity">
    <text evidence="2">Belongs to the Abd-B homeobox family.</text>
</comment>
<reference evidence="11" key="2">
    <citation type="submission" date="2016-12" db="EMBL/GenBank/DDBJ databases">
        <authorList>
            <person name="Song W.-J."/>
            <person name="Kurnit D.M."/>
        </authorList>
    </citation>
    <scope>NUCLEOTIDE SEQUENCE</scope>
</reference>
<evidence type="ECO:0000256" key="8">
    <source>
        <dbReference type="SAM" id="MobiDB-lite"/>
    </source>
</evidence>
<dbReference type="GO" id="GO:0000981">
    <property type="term" value="F:DNA-binding transcription factor activity, RNA polymerase II-specific"/>
    <property type="evidence" value="ECO:0007669"/>
    <property type="project" value="InterPro"/>
</dbReference>
<evidence type="ECO:0000256" key="5">
    <source>
        <dbReference type="ARBA" id="ARBA00023242"/>
    </source>
</evidence>
<dbReference type="EMBL" id="KY348643">
    <property type="protein sequence ID" value="AQT19748.1"/>
    <property type="molecule type" value="mRNA"/>
</dbReference>
<dbReference type="GO" id="GO:0003677">
    <property type="term" value="F:DNA binding"/>
    <property type="evidence" value="ECO:0007669"/>
    <property type="project" value="UniProtKB-UniRule"/>
</dbReference>
<keyword evidence="4 6" id="KW-0371">Homeobox</keyword>
<dbReference type="OrthoDB" id="6159439at2759"/>
<dbReference type="PRINTS" id="PR00024">
    <property type="entry name" value="HOMEOBOX"/>
</dbReference>
<organism evidence="10">
    <name type="scientific">Schmidtea mediterranea</name>
    <name type="common">Freshwater planarian flatworm</name>
    <dbReference type="NCBI Taxonomy" id="79327"/>
    <lineage>
        <taxon>Eukaryota</taxon>
        <taxon>Metazoa</taxon>
        <taxon>Spiralia</taxon>
        <taxon>Lophotrochozoa</taxon>
        <taxon>Platyhelminthes</taxon>
        <taxon>Rhabditophora</taxon>
        <taxon>Seriata</taxon>
        <taxon>Tricladida</taxon>
        <taxon>Continenticola</taxon>
        <taxon>Geoplanoidea</taxon>
        <taxon>Dugesiidae</taxon>
        <taxon>Schmidtea</taxon>
    </lineage>
</organism>
<feature type="DNA-binding region" description="Homeobox" evidence="6">
    <location>
        <begin position="102"/>
        <end position="161"/>
    </location>
</feature>
<keyword evidence="3 6" id="KW-0238">DNA-binding</keyword>
<dbReference type="InterPro" id="IPR020479">
    <property type="entry name" value="HD_metazoa"/>
</dbReference>
<dbReference type="InterPro" id="IPR017970">
    <property type="entry name" value="Homeobox_CS"/>
</dbReference>
<dbReference type="GO" id="GO:0005634">
    <property type="term" value="C:nucleus"/>
    <property type="evidence" value="ECO:0007669"/>
    <property type="project" value="UniProtKB-SubCell"/>
</dbReference>
<evidence type="ECO:0000256" key="7">
    <source>
        <dbReference type="RuleBase" id="RU000682"/>
    </source>
</evidence>
<dbReference type="EMBL" id="KT983965">
    <property type="protein sequence ID" value="AMY26473.1"/>
    <property type="molecule type" value="mRNA"/>
</dbReference>
<feature type="compositionally biased region" description="Polar residues" evidence="8">
    <location>
        <begin position="81"/>
        <end position="91"/>
    </location>
</feature>
<reference evidence="10" key="1">
    <citation type="journal article" date="2016" name="Elife">
        <title>Two FGFRL-Wnt circuits organize the planarian anteroposterior axis.</title>
        <authorList>
            <person name="Scimone M.L."/>
            <person name="Cote L.E."/>
            <person name="Rogers T."/>
            <person name="Reddien P.W."/>
        </authorList>
    </citation>
    <scope>NUCLEOTIDE SEQUENCE</scope>
</reference>
<dbReference type="InterPro" id="IPR009057">
    <property type="entry name" value="Homeodomain-like_sf"/>
</dbReference>
<evidence type="ECO:0000259" key="9">
    <source>
        <dbReference type="PROSITE" id="PS50071"/>
    </source>
</evidence>
<reference evidence="11" key="3">
    <citation type="journal article" date="2017" name="Dev. Cell">
        <title>Antagonistic Self-Organizing Patterning Systems Control Maintenance and Regeneration of the Anteroposterior Axis in Planarians.</title>
        <authorList>
            <person name="Stuckemann T."/>
            <person name="Cleland J.P."/>
            <person name="Werner S."/>
            <person name="Thi-Kim Vu H."/>
            <person name="Bayersdorf R."/>
            <person name="Liu S.Y."/>
            <person name="Friedrich B."/>
            <person name="Julicher F."/>
            <person name="Rink J.C."/>
        </authorList>
    </citation>
    <scope>NUCLEOTIDE SEQUENCE</scope>
</reference>
<feature type="domain" description="Homeobox" evidence="9">
    <location>
        <begin position="100"/>
        <end position="160"/>
    </location>
</feature>
<evidence type="ECO:0000313" key="11">
    <source>
        <dbReference type="EMBL" id="AQT19748.1"/>
    </source>
</evidence>
<dbReference type="CDD" id="cd00086">
    <property type="entry name" value="homeodomain"/>
    <property type="match status" value="1"/>
</dbReference>
<feature type="compositionally biased region" description="Basic and acidic residues" evidence="8">
    <location>
        <begin position="92"/>
        <end position="102"/>
    </location>
</feature>
<dbReference type="PROSITE" id="PS00027">
    <property type="entry name" value="HOMEOBOX_1"/>
    <property type="match status" value="1"/>
</dbReference>
<dbReference type="Pfam" id="PF00046">
    <property type="entry name" value="Homeodomain"/>
    <property type="match status" value="1"/>
</dbReference>
<dbReference type="SMART" id="SM00389">
    <property type="entry name" value="HOX"/>
    <property type="match status" value="1"/>
</dbReference>
<dbReference type="PANTHER" id="PTHR45874">
    <property type="entry name" value="HOMEOBOX PROTEIN ABDOMINAL-B"/>
    <property type="match status" value="1"/>
</dbReference>
<dbReference type="AlphaFoldDB" id="A0A165FWV6"/>
<protein>
    <submittedName>
        <fullName evidence="10">HoxC12-like protein</fullName>
    </submittedName>
</protein>
<dbReference type="InterPro" id="IPR046333">
    <property type="entry name" value="HXA10/ABDB-like"/>
</dbReference>
<evidence type="ECO:0000256" key="1">
    <source>
        <dbReference type="ARBA" id="ARBA00004123"/>
    </source>
</evidence>
<dbReference type="InterPro" id="IPR001356">
    <property type="entry name" value="HD"/>
</dbReference>
<evidence type="ECO:0000256" key="3">
    <source>
        <dbReference type="ARBA" id="ARBA00023125"/>
    </source>
</evidence>
<dbReference type="Gene3D" id="1.10.10.60">
    <property type="entry name" value="Homeodomain-like"/>
    <property type="match status" value="1"/>
</dbReference>
<evidence type="ECO:0000313" key="10">
    <source>
        <dbReference type="EMBL" id="AMY26473.1"/>
    </source>
</evidence>
<comment type="subcellular location">
    <subcellularLocation>
        <location evidence="1 6 7">Nucleus</location>
    </subcellularLocation>
</comment>
<evidence type="ECO:0000256" key="4">
    <source>
        <dbReference type="ARBA" id="ARBA00023155"/>
    </source>
</evidence>
<sequence>MIHDNDNYIYHHNWAPESPIYTPQYEWHPLGPIKESISGFPDYIPHVKESFHSSFNHLSFRYPQAIQPVSLSSADKFVSENLPSSCPNSNKSVEKEEKDQKERTKRRPYSRYQLMVLESEYINTEYISRQKRWDIACKLNLSERQIKIWFQNRRMKHKKNKEK</sequence>
<feature type="region of interest" description="Disordered" evidence="8">
    <location>
        <begin position="79"/>
        <end position="107"/>
    </location>
</feature>
<keyword evidence="5 6" id="KW-0539">Nucleus</keyword>
<dbReference type="SUPFAM" id="SSF46689">
    <property type="entry name" value="Homeodomain-like"/>
    <property type="match status" value="1"/>
</dbReference>
<accession>A0A165FWV6</accession>
<evidence type="ECO:0000256" key="6">
    <source>
        <dbReference type="PROSITE-ProRule" id="PRU00108"/>
    </source>
</evidence>
<gene>
    <name evidence="10" type="primary">hoxC12</name>
</gene>
<name>A0A165FWV6_SCHMD</name>
<proteinExistence type="evidence at transcript level"/>
<dbReference type="PROSITE" id="PS50071">
    <property type="entry name" value="HOMEOBOX_2"/>
    <property type="match status" value="1"/>
</dbReference>
<evidence type="ECO:0000256" key="2">
    <source>
        <dbReference type="ARBA" id="ARBA00006317"/>
    </source>
</evidence>